<proteinExistence type="predicted"/>
<reference evidence="2" key="1">
    <citation type="journal article" date="2024" name="Proc. Natl. Acad. Sci. U.S.A.">
        <title>Extraordinary preservation of gene collinearity over three hundred million years revealed in homosporous lycophytes.</title>
        <authorList>
            <person name="Li C."/>
            <person name="Wickell D."/>
            <person name="Kuo L.Y."/>
            <person name="Chen X."/>
            <person name="Nie B."/>
            <person name="Liao X."/>
            <person name="Peng D."/>
            <person name="Ji J."/>
            <person name="Jenkins J."/>
            <person name="Williams M."/>
            <person name="Shu S."/>
            <person name="Plott C."/>
            <person name="Barry K."/>
            <person name="Rajasekar S."/>
            <person name="Grimwood J."/>
            <person name="Han X."/>
            <person name="Sun S."/>
            <person name="Hou Z."/>
            <person name="He W."/>
            <person name="Dai G."/>
            <person name="Sun C."/>
            <person name="Schmutz J."/>
            <person name="Leebens-Mack J.H."/>
            <person name="Li F.W."/>
            <person name="Wang L."/>
        </authorList>
    </citation>
    <scope>NUCLEOTIDE SEQUENCE [LARGE SCALE GENOMIC DNA]</scope>
    <source>
        <strain evidence="2">cv. PW_Plant_1</strain>
    </source>
</reference>
<gene>
    <name evidence="1" type="ORF">O6H91_05G041500</name>
</gene>
<dbReference type="Proteomes" id="UP001162992">
    <property type="component" value="Chromosome 5"/>
</dbReference>
<name>A0ACC2DNB2_DIPCM</name>
<evidence type="ECO:0000313" key="1">
    <source>
        <dbReference type="EMBL" id="KAJ7555497.1"/>
    </source>
</evidence>
<sequence length="124" mass="13720">MTKMGIDISFPGRKCELRKGSELLTIGLKTGGGLFKIIGQQHSRCRTSKSSIQLATHLNFIKIHGGFQSVSTSPAASNWAVFLFNELSFFFMVVLTTDHVLAALAIEHPIFQSFLILNIQTFAF</sequence>
<accession>A0ACC2DNB2</accession>
<dbReference type="EMBL" id="CM055096">
    <property type="protein sequence ID" value="KAJ7555497.1"/>
    <property type="molecule type" value="Genomic_DNA"/>
</dbReference>
<comment type="caution">
    <text evidence="1">The sequence shown here is derived from an EMBL/GenBank/DDBJ whole genome shotgun (WGS) entry which is preliminary data.</text>
</comment>
<organism evidence="1 2">
    <name type="scientific">Diphasiastrum complanatum</name>
    <name type="common">Issler's clubmoss</name>
    <name type="synonym">Lycopodium complanatum</name>
    <dbReference type="NCBI Taxonomy" id="34168"/>
    <lineage>
        <taxon>Eukaryota</taxon>
        <taxon>Viridiplantae</taxon>
        <taxon>Streptophyta</taxon>
        <taxon>Embryophyta</taxon>
        <taxon>Tracheophyta</taxon>
        <taxon>Lycopodiopsida</taxon>
        <taxon>Lycopodiales</taxon>
        <taxon>Lycopodiaceae</taxon>
        <taxon>Lycopodioideae</taxon>
        <taxon>Diphasiastrum</taxon>
    </lineage>
</organism>
<protein>
    <submittedName>
        <fullName evidence="1">Uncharacterized protein</fullName>
    </submittedName>
</protein>
<evidence type="ECO:0000313" key="2">
    <source>
        <dbReference type="Proteomes" id="UP001162992"/>
    </source>
</evidence>
<keyword evidence="2" id="KW-1185">Reference proteome</keyword>